<keyword evidence="3" id="KW-1185">Reference proteome</keyword>
<accession>A0ABN1JBN7</accession>
<organism evidence="2 3">
    <name type="scientific">Aquimarina litoralis</name>
    <dbReference type="NCBI Taxonomy" id="584605"/>
    <lineage>
        <taxon>Bacteria</taxon>
        <taxon>Pseudomonadati</taxon>
        <taxon>Bacteroidota</taxon>
        <taxon>Flavobacteriia</taxon>
        <taxon>Flavobacteriales</taxon>
        <taxon>Flavobacteriaceae</taxon>
        <taxon>Aquimarina</taxon>
    </lineage>
</organism>
<evidence type="ECO:0000313" key="3">
    <source>
        <dbReference type="Proteomes" id="UP001501758"/>
    </source>
</evidence>
<keyword evidence="1" id="KW-0732">Signal</keyword>
<dbReference type="Proteomes" id="UP001501758">
    <property type="component" value="Unassembled WGS sequence"/>
</dbReference>
<feature type="signal peptide" evidence="1">
    <location>
        <begin position="1"/>
        <end position="19"/>
    </location>
</feature>
<evidence type="ECO:0000313" key="2">
    <source>
        <dbReference type="EMBL" id="GAA0734501.1"/>
    </source>
</evidence>
<evidence type="ECO:0000256" key="1">
    <source>
        <dbReference type="SAM" id="SignalP"/>
    </source>
</evidence>
<evidence type="ECO:0008006" key="4">
    <source>
        <dbReference type="Google" id="ProtNLM"/>
    </source>
</evidence>
<dbReference type="RefSeq" id="WP_343914936.1">
    <property type="nucleotide sequence ID" value="NZ_BAAAGE010000017.1"/>
</dbReference>
<comment type="caution">
    <text evidence="2">The sequence shown here is derived from an EMBL/GenBank/DDBJ whole genome shotgun (WGS) entry which is preliminary data.</text>
</comment>
<protein>
    <recommendedName>
        <fullName evidence="4">DUF4252 domain-containing protein</fullName>
    </recommendedName>
</protein>
<sequence length="169" mass="19347">MKKIFYSLLLILLSLSLKAQENPLLKQLSELEGSEKQVNYILNLKVTELKENKVIAELKKKLNSELNSVISCVIPYKLSENLKLTDEEGRELKKHIAKIADKFSESEYYTLFEFSGGYAPIFGVNVKTVKNKETVIVMLGGDCTKDKTELKAEEIYTVFNDRMNELMNK</sequence>
<dbReference type="EMBL" id="BAAAGE010000017">
    <property type="protein sequence ID" value="GAA0734501.1"/>
    <property type="molecule type" value="Genomic_DNA"/>
</dbReference>
<reference evidence="2 3" key="1">
    <citation type="journal article" date="2019" name="Int. J. Syst. Evol. Microbiol.">
        <title>The Global Catalogue of Microorganisms (GCM) 10K type strain sequencing project: providing services to taxonomists for standard genome sequencing and annotation.</title>
        <authorList>
            <consortium name="The Broad Institute Genomics Platform"/>
            <consortium name="The Broad Institute Genome Sequencing Center for Infectious Disease"/>
            <person name="Wu L."/>
            <person name="Ma J."/>
        </authorList>
    </citation>
    <scope>NUCLEOTIDE SEQUENCE [LARGE SCALE GENOMIC DNA]</scope>
    <source>
        <strain evidence="2 3">JCM 15974</strain>
    </source>
</reference>
<proteinExistence type="predicted"/>
<name>A0ABN1JBN7_9FLAO</name>
<gene>
    <name evidence="2" type="ORF">GCM10009430_49430</name>
</gene>
<feature type="chain" id="PRO_5045673529" description="DUF4252 domain-containing protein" evidence="1">
    <location>
        <begin position="20"/>
        <end position="169"/>
    </location>
</feature>